<proteinExistence type="predicted"/>
<name>A0ABV0FQU3_9GAMM</name>
<dbReference type="SFLD" id="SFLDS00003">
    <property type="entry name" value="Haloacid_Dehalogenase"/>
    <property type="match status" value="1"/>
</dbReference>
<dbReference type="InterPro" id="IPR023214">
    <property type="entry name" value="HAD_sf"/>
</dbReference>
<dbReference type="NCBIfam" id="TIGR01509">
    <property type="entry name" value="HAD-SF-IA-v3"/>
    <property type="match status" value="1"/>
</dbReference>
<evidence type="ECO:0000313" key="1">
    <source>
        <dbReference type="EMBL" id="MEO3683183.1"/>
    </source>
</evidence>
<dbReference type="InterPro" id="IPR006439">
    <property type="entry name" value="HAD-SF_hydro_IA"/>
</dbReference>
<keyword evidence="1" id="KW-0378">Hydrolase</keyword>
<dbReference type="EC" id="3.1.3.22" evidence="1"/>
<comment type="caution">
    <text evidence="1">The sequence shown here is derived from an EMBL/GenBank/DDBJ whole genome shotgun (WGS) entry which is preliminary data.</text>
</comment>
<dbReference type="CDD" id="cd07505">
    <property type="entry name" value="HAD_BPGM-like"/>
    <property type="match status" value="1"/>
</dbReference>
<sequence>MVSTQIKAVIFDMDGILIDSEPAWQLAEQTVLNSFGLNLSLEDVEQTTGLRIDHVVSYWHQRFPWPNYDNTATANTIVNEVVSQINAHGQPMLGVIESLEACKRLGLKIGLATSSSSLIIEAVLHKLAISHYFDAIESAENLDYGKPHPEVYLNCAKGLDIAPSQCIAIEDSFNGLIAARAASMQTVAIPAPHTATQTKWVIAHHQLAHAGLLPALLNKVAALLERTTYC</sequence>
<evidence type="ECO:0000313" key="2">
    <source>
        <dbReference type="Proteomes" id="UP001477278"/>
    </source>
</evidence>
<dbReference type="InterPro" id="IPR036412">
    <property type="entry name" value="HAD-like_sf"/>
</dbReference>
<dbReference type="GO" id="GO:0050286">
    <property type="term" value="F:sorbitol-6-phosphatase activity"/>
    <property type="evidence" value="ECO:0007669"/>
    <property type="project" value="UniProtKB-EC"/>
</dbReference>
<protein>
    <submittedName>
        <fullName evidence="1">Hexitol phosphatase HxpB</fullName>
        <ecNumber evidence="1">3.1.3.22</ecNumber>
        <ecNumber evidence="1">3.1.3.50</ecNumber>
        <ecNumber evidence="1">3.1.3.68</ecNumber>
    </submittedName>
</protein>
<dbReference type="SFLD" id="SFLDG01129">
    <property type="entry name" value="C1.5:_HAD__Beta-PGM__Phosphata"/>
    <property type="match status" value="1"/>
</dbReference>
<dbReference type="PRINTS" id="PR00413">
    <property type="entry name" value="HADHALOGNASE"/>
</dbReference>
<dbReference type="PANTHER" id="PTHR18901:SF38">
    <property type="entry name" value="PSEUDOURIDINE-5'-PHOSPHATASE"/>
    <property type="match status" value="1"/>
</dbReference>
<dbReference type="InterPro" id="IPR041492">
    <property type="entry name" value="HAD_2"/>
</dbReference>
<dbReference type="Gene3D" id="1.10.150.240">
    <property type="entry name" value="Putative phosphatase, domain 2"/>
    <property type="match status" value="1"/>
</dbReference>
<dbReference type="SUPFAM" id="SSF56784">
    <property type="entry name" value="HAD-like"/>
    <property type="match status" value="1"/>
</dbReference>
<dbReference type="Gene3D" id="3.40.50.1000">
    <property type="entry name" value="HAD superfamily/HAD-like"/>
    <property type="match status" value="1"/>
</dbReference>
<reference evidence="1 2" key="1">
    <citation type="submission" date="2024-05" db="EMBL/GenBank/DDBJ databases">
        <title>Genome sequencing of Marine Estuary Bacteria, Shewanella vesiculosa and S. baltica, and Pseudomonas syringae.</title>
        <authorList>
            <person name="Gurung A."/>
            <person name="Maclea K.S."/>
        </authorList>
    </citation>
    <scope>NUCLEOTIDE SEQUENCE [LARGE SCALE GENOMIC DNA]</scope>
    <source>
        <strain evidence="1 2">1A</strain>
    </source>
</reference>
<dbReference type="Proteomes" id="UP001477278">
    <property type="component" value="Unassembled WGS sequence"/>
</dbReference>
<dbReference type="RefSeq" id="WP_347690394.1">
    <property type="nucleotide sequence ID" value="NZ_JBDPZN010000004.1"/>
</dbReference>
<dbReference type="EC" id="3.1.3.68" evidence="1"/>
<gene>
    <name evidence="1" type="primary">hxpB</name>
    <name evidence="1" type="ORF">ABHN84_12870</name>
</gene>
<dbReference type="Pfam" id="PF13419">
    <property type="entry name" value="HAD_2"/>
    <property type="match status" value="1"/>
</dbReference>
<organism evidence="1 2">
    <name type="scientific">Shewanella vesiculosa</name>
    <dbReference type="NCBI Taxonomy" id="518738"/>
    <lineage>
        <taxon>Bacteria</taxon>
        <taxon>Pseudomonadati</taxon>
        <taxon>Pseudomonadota</taxon>
        <taxon>Gammaproteobacteria</taxon>
        <taxon>Alteromonadales</taxon>
        <taxon>Shewanellaceae</taxon>
        <taxon>Shewanella</taxon>
    </lineage>
</organism>
<dbReference type="EC" id="3.1.3.50" evidence="1"/>
<dbReference type="GO" id="GO:0003850">
    <property type="term" value="F:2-deoxyglucose-6-phosphatase activity"/>
    <property type="evidence" value="ECO:0007669"/>
    <property type="project" value="UniProtKB-EC"/>
</dbReference>
<dbReference type="NCBIfam" id="NF008087">
    <property type="entry name" value="PRK10826.1"/>
    <property type="match status" value="1"/>
</dbReference>
<dbReference type="SFLD" id="SFLDG01135">
    <property type="entry name" value="C1.5.6:_HAD__Beta-PGM__Phospha"/>
    <property type="match status" value="1"/>
</dbReference>
<accession>A0ABV0FQU3</accession>
<dbReference type="GO" id="GO:0050084">
    <property type="term" value="F:mannitol-1-phosphatase activity"/>
    <property type="evidence" value="ECO:0007669"/>
    <property type="project" value="UniProtKB-EC"/>
</dbReference>
<dbReference type="EMBL" id="JBDPZN010000004">
    <property type="protein sequence ID" value="MEO3683183.1"/>
    <property type="molecule type" value="Genomic_DNA"/>
</dbReference>
<dbReference type="PANTHER" id="PTHR18901">
    <property type="entry name" value="2-DEOXYGLUCOSE-6-PHOSPHATE PHOSPHATASE 2"/>
    <property type="match status" value="1"/>
</dbReference>
<dbReference type="InterPro" id="IPR023198">
    <property type="entry name" value="PGP-like_dom2"/>
</dbReference>
<keyword evidence="2" id="KW-1185">Reference proteome</keyword>